<name>A0AAN7PL78_9COLE</name>
<dbReference type="PANTHER" id="PTHR31912:SF34">
    <property type="entry name" value="NOTOCHORD-RELATED PROTEIN"/>
    <property type="match status" value="1"/>
</dbReference>
<organism evidence="1 2">
    <name type="scientific">Aquatica leii</name>
    <dbReference type="NCBI Taxonomy" id="1421715"/>
    <lineage>
        <taxon>Eukaryota</taxon>
        <taxon>Metazoa</taxon>
        <taxon>Ecdysozoa</taxon>
        <taxon>Arthropoda</taxon>
        <taxon>Hexapoda</taxon>
        <taxon>Insecta</taxon>
        <taxon>Pterygota</taxon>
        <taxon>Neoptera</taxon>
        <taxon>Endopterygota</taxon>
        <taxon>Coleoptera</taxon>
        <taxon>Polyphaga</taxon>
        <taxon>Elateriformia</taxon>
        <taxon>Elateroidea</taxon>
        <taxon>Lampyridae</taxon>
        <taxon>Luciolinae</taxon>
        <taxon>Aquatica</taxon>
    </lineage>
</organism>
<keyword evidence="2" id="KW-1185">Reference proteome</keyword>
<accession>A0AAN7PL78</accession>
<dbReference type="AlphaFoldDB" id="A0AAN7PL78"/>
<dbReference type="EMBL" id="JARPUR010000001">
    <property type="protein sequence ID" value="KAK4885161.1"/>
    <property type="molecule type" value="Genomic_DNA"/>
</dbReference>
<reference evidence="2" key="1">
    <citation type="submission" date="2023-01" db="EMBL/GenBank/DDBJ databases">
        <title>Key to firefly adult light organ development and bioluminescence: homeobox transcription factors regulate luciferase expression and transportation to peroxisome.</title>
        <authorList>
            <person name="Fu X."/>
        </authorList>
    </citation>
    <scope>NUCLEOTIDE SEQUENCE [LARGE SCALE GENOMIC DNA]</scope>
</reference>
<comment type="caution">
    <text evidence="1">The sequence shown here is derived from an EMBL/GenBank/DDBJ whole genome shotgun (WGS) entry which is preliminary data.</text>
</comment>
<proteinExistence type="predicted"/>
<protein>
    <submittedName>
        <fullName evidence="1">Uncharacterized protein</fullName>
    </submittedName>
</protein>
<dbReference type="PANTHER" id="PTHR31912">
    <property type="entry name" value="IP13529P"/>
    <property type="match status" value="1"/>
</dbReference>
<sequence>MENLNKESSKLKNLVHGDIWKNILIQNKNKFLISYVIYFDDFEINNALGSHAGQQSIAAIYYAFPTLPQHHASSLENIFTALLFKSSDKSYGNEASLHLLIKEIKFLENNGITIKHKQIHFILVGILGDNLGLNSILGYTKSFSANFPCRICKTELAEIRSQCEESVSNLRTESNYANDLLIEPESSKRIKLSGIKESSIFNTINFFHVGNNYTADIMHDLFEGVCHYDVTQILKQLIEVDKLFSLEALNSRKQLFNYGKTEIGNISPPIKSNHLQGSKLHMSAREMWTFCHFLPLIIGDLVPCNNKYWKLLCLLIEMMDLILRAEFDDNDIQLLASKIKKHHNQYKSLFGNTLKPKFHFLLHYPRIIKKMGPLKHIWCFRFEAKHKELKICSNNTNSRRNIPYTIGIKCALKFSFRIIKNVGFKKTIDCCKKSNSTQNLSEKSYYLNLNFSAVESISHTTNLMFVKYICFKGTKYEIGYYLLSKDCKLYKIEDMFVRNDDLYFVCLKYKLGKFSNHFQSYQVLESTKCYFVFSHSYFNYYAPIHVYNSSNGNKYIRPKYF</sequence>
<evidence type="ECO:0000313" key="2">
    <source>
        <dbReference type="Proteomes" id="UP001353858"/>
    </source>
</evidence>
<evidence type="ECO:0000313" key="1">
    <source>
        <dbReference type="EMBL" id="KAK4885161.1"/>
    </source>
</evidence>
<dbReference type="Proteomes" id="UP001353858">
    <property type="component" value="Unassembled WGS sequence"/>
</dbReference>
<gene>
    <name evidence="1" type="ORF">RN001_001432</name>
</gene>